<dbReference type="Proteomes" id="UP000776650">
    <property type="component" value="Unassembled WGS sequence"/>
</dbReference>
<dbReference type="InterPro" id="IPR029058">
    <property type="entry name" value="AB_hydrolase_fold"/>
</dbReference>
<dbReference type="AlphaFoldDB" id="A0A921JZ56"/>
<dbReference type="Gene3D" id="3.40.50.1820">
    <property type="entry name" value="alpha/beta hydrolase"/>
    <property type="match status" value="1"/>
</dbReference>
<dbReference type="EMBL" id="DYXM01000228">
    <property type="protein sequence ID" value="HJE91727.1"/>
    <property type="molecule type" value="Genomic_DNA"/>
</dbReference>
<name>A0A921JZ56_9ACTN</name>
<comment type="caution">
    <text evidence="2">The sequence shown here is derived from an EMBL/GenBank/DDBJ whole genome shotgun (WGS) entry which is preliminary data.</text>
</comment>
<feature type="chain" id="PRO_5038723012" evidence="1">
    <location>
        <begin position="24"/>
        <end position="345"/>
    </location>
</feature>
<evidence type="ECO:0000313" key="3">
    <source>
        <dbReference type="Proteomes" id="UP000776650"/>
    </source>
</evidence>
<reference evidence="2" key="2">
    <citation type="submission" date="2021-09" db="EMBL/GenBank/DDBJ databases">
        <authorList>
            <person name="Gilroy R."/>
        </authorList>
    </citation>
    <scope>NUCLEOTIDE SEQUENCE</scope>
    <source>
        <strain evidence="2">ChiGjej1B1-18357</strain>
    </source>
</reference>
<proteinExistence type="predicted"/>
<protein>
    <submittedName>
        <fullName evidence="2">Esterase</fullName>
    </submittedName>
</protein>
<keyword evidence="1" id="KW-0732">Signal</keyword>
<accession>A0A921JZ56</accession>
<feature type="signal peptide" evidence="1">
    <location>
        <begin position="1"/>
        <end position="23"/>
    </location>
</feature>
<sequence>MARLTSASALAVAVALFASTAVASAPLATAQSELPVPPQEYEQPWLGDQAHIVKTEDLGGNFHRVHVWSPANREIVVNEVISAPGGQARPTFYLLPGIKGSAIPSDFSWSRHTDVRSFFADKNVNVVMPIGGPHSAWTDWDFPDPALGVNKWNTYMESELPGLIDGAFHGTGRDAIGGLSSTGGAALDIAAHAPQRFRAAASYSGCPIRSGAAGIFSSAAIMASGGGNPFNAWGQPFSPSWPDHDPNADPGRLRDVKVFVSSGSGVPGPIDEPQNQPYDGLNLWTGPAAVEAGVNGCTEVFANNARAAGVDVNRYYMPQGSHSFPLFAHSMRTSWDQTIAGAIGA</sequence>
<dbReference type="Pfam" id="PF00756">
    <property type="entry name" value="Esterase"/>
    <property type="match status" value="1"/>
</dbReference>
<evidence type="ECO:0000313" key="2">
    <source>
        <dbReference type="EMBL" id="HJE91727.1"/>
    </source>
</evidence>
<evidence type="ECO:0000256" key="1">
    <source>
        <dbReference type="SAM" id="SignalP"/>
    </source>
</evidence>
<dbReference type="SUPFAM" id="SSF53474">
    <property type="entry name" value="alpha/beta-Hydrolases"/>
    <property type="match status" value="1"/>
</dbReference>
<reference evidence="2" key="1">
    <citation type="journal article" date="2021" name="PeerJ">
        <title>Extensive microbial diversity within the chicken gut microbiome revealed by metagenomics and culture.</title>
        <authorList>
            <person name="Gilroy R."/>
            <person name="Ravi A."/>
            <person name="Getino M."/>
            <person name="Pursley I."/>
            <person name="Horton D.L."/>
            <person name="Alikhan N.F."/>
            <person name="Baker D."/>
            <person name="Gharbi K."/>
            <person name="Hall N."/>
            <person name="Watson M."/>
            <person name="Adriaenssens E.M."/>
            <person name="Foster-Nyarko E."/>
            <person name="Jarju S."/>
            <person name="Secka A."/>
            <person name="Antonio M."/>
            <person name="Oren A."/>
            <person name="Chaudhuri R.R."/>
            <person name="La Ragione R."/>
            <person name="Hildebrand F."/>
            <person name="Pallen M.J."/>
        </authorList>
    </citation>
    <scope>NUCLEOTIDE SEQUENCE</scope>
    <source>
        <strain evidence="2">ChiGjej1B1-18357</strain>
    </source>
</reference>
<gene>
    <name evidence="2" type="ORF">K8V11_12045</name>
</gene>
<dbReference type="InterPro" id="IPR000801">
    <property type="entry name" value="Esterase-like"/>
</dbReference>
<dbReference type="RefSeq" id="WP_303914555.1">
    <property type="nucleotide sequence ID" value="NZ_DYXM01000228.1"/>
</dbReference>
<organism evidence="2 3">
    <name type="scientific">Dietzia timorensis</name>
    <dbReference type="NCBI Taxonomy" id="499555"/>
    <lineage>
        <taxon>Bacteria</taxon>
        <taxon>Bacillati</taxon>
        <taxon>Actinomycetota</taxon>
        <taxon>Actinomycetes</taxon>
        <taxon>Mycobacteriales</taxon>
        <taxon>Dietziaceae</taxon>
        <taxon>Dietzia</taxon>
    </lineage>
</organism>